<proteinExistence type="predicted"/>
<evidence type="ECO:0000313" key="6">
    <source>
        <dbReference type="EMBL" id="ELU43686.1"/>
    </source>
</evidence>
<gene>
    <name evidence="6" type="ORF">AG1IA_02282</name>
</gene>
<dbReference type="PROSITE" id="PS50102">
    <property type="entry name" value="RRM"/>
    <property type="match status" value="2"/>
</dbReference>
<dbReference type="HOGENOM" id="CLU_405538_0_0_1"/>
<dbReference type="PANTHER" id="PTHR23139">
    <property type="entry name" value="RNA-BINDING PROTEIN"/>
    <property type="match status" value="1"/>
</dbReference>
<dbReference type="Proteomes" id="UP000011668">
    <property type="component" value="Unassembled WGS sequence"/>
</dbReference>
<dbReference type="AlphaFoldDB" id="L8X040"/>
<dbReference type="CDD" id="cd12232">
    <property type="entry name" value="RRM3_U2AF65"/>
    <property type="match status" value="1"/>
</dbReference>
<dbReference type="Gene3D" id="3.30.70.330">
    <property type="match status" value="3"/>
</dbReference>
<evidence type="ECO:0000256" key="4">
    <source>
        <dbReference type="PROSITE-ProRule" id="PRU00176"/>
    </source>
</evidence>
<evidence type="ECO:0000256" key="1">
    <source>
        <dbReference type="ARBA" id="ARBA00022664"/>
    </source>
</evidence>
<organism evidence="6 7">
    <name type="scientific">Thanatephorus cucumeris (strain AG1-IA)</name>
    <name type="common">Rice sheath blight fungus</name>
    <name type="synonym">Rhizoctonia solani</name>
    <dbReference type="NCBI Taxonomy" id="983506"/>
    <lineage>
        <taxon>Eukaryota</taxon>
        <taxon>Fungi</taxon>
        <taxon>Dikarya</taxon>
        <taxon>Basidiomycota</taxon>
        <taxon>Agaricomycotina</taxon>
        <taxon>Agaricomycetes</taxon>
        <taxon>Cantharellales</taxon>
        <taxon>Ceratobasidiaceae</taxon>
        <taxon>Rhizoctonia</taxon>
        <taxon>Rhizoctonia solani AG-1</taxon>
    </lineage>
</organism>
<protein>
    <submittedName>
        <fullName evidence="6">rRNA primary transcript binding protein</fullName>
    </submittedName>
</protein>
<dbReference type="STRING" id="983506.L8X040"/>
<keyword evidence="1" id="KW-0507">mRNA processing</keyword>
<reference evidence="6 7" key="1">
    <citation type="journal article" date="2013" name="Nat. Commun.">
        <title>The evolution and pathogenic mechanisms of the rice sheath blight pathogen.</title>
        <authorList>
            <person name="Zheng A."/>
            <person name="Lin R."/>
            <person name="Xu L."/>
            <person name="Qin P."/>
            <person name="Tang C."/>
            <person name="Ai P."/>
            <person name="Zhang D."/>
            <person name="Liu Y."/>
            <person name="Sun Z."/>
            <person name="Feng H."/>
            <person name="Wang Y."/>
            <person name="Chen Y."/>
            <person name="Liang X."/>
            <person name="Fu R."/>
            <person name="Li Q."/>
            <person name="Zhang J."/>
            <person name="Yu X."/>
            <person name="Xie Z."/>
            <person name="Ding L."/>
            <person name="Guan P."/>
            <person name="Tang J."/>
            <person name="Liang Y."/>
            <person name="Wang S."/>
            <person name="Deng Q."/>
            <person name="Li S."/>
            <person name="Zhu J."/>
            <person name="Wang L."/>
            <person name="Liu H."/>
            <person name="Li P."/>
        </authorList>
    </citation>
    <scope>NUCLEOTIDE SEQUENCE [LARGE SCALE GENOMIC DNA]</scope>
    <source>
        <strain evidence="7">AG-1 IA</strain>
    </source>
</reference>
<evidence type="ECO:0000313" key="7">
    <source>
        <dbReference type="Proteomes" id="UP000011668"/>
    </source>
</evidence>
<dbReference type="GO" id="GO:0008380">
    <property type="term" value="P:RNA splicing"/>
    <property type="evidence" value="ECO:0007669"/>
    <property type="project" value="UniProtKB-KW"/>
</dbReference>
<name>L8X040_THACA</name>
<dbReference type="InterPro" id="IPR012677">
    <property type="entry name" value="Nucleotide-bd_a/b_plait_sf"/>
</dbReference>
<dbReference type="EMBL" id="AFRT01000515">
    <property type="protein sequence ID" value="ELU43686.1"/>
    <property type="molecule type" value="Genomic_DNA"/>
</dbReference>
<dbReference type="SUPFAM" id="SSF54928">
    <property type="entry name" value="RNA-binding domain, RBD"/>
    <property type="match status" value="3"/>
</dbReference>
<sequence>MKSDFITEALAQAERALSGAKDDSKARIRAHTEKIETETETAKEDGIGIGVDTTIVTAEITIGAATKIAILLAAEMTMIGETGSDTRIETGTVAAMTVMTTGGVTTADTTSTETETAEVGDVAAGMSMGPQSAGRLLPKVPFPFQSGFVELRDGMSAHPDMKDTLPCRLSILVSVALLPYILQLTCVSGMFNLPGANRTQVVPTIMGMSSALPPIHYGQGSFAPGTGVPNLARQSRRLYVGNITYEANENNLQEFFNRKMVEMKIGTGGGGDPVIGVQINHEKSYAFVEFRSAEDATAAMAFDGIMFQSGPLKIRRPKDYTGSDLSAPMGVHVPGVVSTNVPDSINKIFVGGLPTYLDENQVMELLKSFGELKAFNLVRENGNGAFRRDCQVYVDPSVTDIAIQGLNGMELGDRFLVVQRASVGAKSGIPGVPPELFAPAIPRPIMPITETADPNPSDSTILLLLNMVAPEDLTDDGEYTEIVEDVREECSKFGPVRSLAIPRPAKKEKSKWDANAGALVTAGGAVLAPGAVGATAGDGKTDEQRGVGRVYIKFETPEGASSALRGLAGRAFAGRSIIATILADDADHSPPLYELFPNDVPNPRTATGDIQQNLGSTGVTAKNRNALTSEQPPNSQAMGTEFDSNLAIGVGGQTNYACTTAEHGENHVRMKQRQKKLK</sequence>
<dbReference type="CDD" id="cd12230">
    <property type="entry name" value="RRM1_U2AF65"/>
    <property type="match status" value="1"/>
</dbReference>
<dbReference type="GO" id="GO:0006397">
    <property type="term" value="P:mRNA processing"/>
    <property type="evidence" value="ECO:0007669"/>
    <property type="project" value="UniProtKB-KW"/>
</dbReference>
<dbReference type="InterPro" id="IPR000504">
    <property type="entry name" value="RRM_dom"/>
</dbReference>
<dbReference type="CDD" id="cd12231">
    <property type="entry name" value="RRM2_U2AF65"/>
    <property type="match status" value="1"/>
</dbReference>
<dbReference type="SMART" id="SM00360">
    <property type="entry name" value="RRM"/>
    <property type="match status" value="3"/>
</dbReference>
<evidence type="ECO:0000259" key="5">
    <source>
        <dbReference type="PROSITE" id="PS50102"/>
    </source>
</evidence>
<dbReference type="Pfam" id="PF00076">
    <property type="entry name" value="RRM_1"/>
    <property type="match status" value="1"/>
</dbReference>
<feature type="domain" description="RRM" evidence="5">
    <location>
        <begin position="236"/>
        <end position="319"/>
    </location>
</feature>
<evidence type="ECO:0000256" key="3">
    <source>
        <dbReference type="ARBA" id="ARBA00023187"/>
    </source>
</evidence>
<dbReference type="OrthoDB" id="10266058at2759"/>
<keyword evidence="2 4" id="KW-0694">RNA-binding</keyword>
<dbReference type="GO" id="GO:0003723">
    <property type="term" value="F:RNA binding"/>
    <property type="evidence" value="ECO:0007669"/>
    <property type="project" value="UniProtKB-UniRule"/>
</dbReference>
<accession>L8X040</accession>
<comment type="caution">
    <text evidence="6">The sequence shown here is derived from an EMBL/GenBank/DDBJ whole genome shotgun (WGS) entry which is preliminary data.</text>
</comment>
<feature type="domain" description="RRM" evidence="5">
    <location>
        <begin position="346"/>
        <end position="423"/>
    </location>
</feature>
<evidence type="ECO:0000256" key="2">
    <source>
        <dbReference type="ARBA" id="ARBA00022884"/>
    </source>
</evidence>
<keyword evidence="3" id="KW-0508">mRNA splicing</keyword>
<keyword evidence="7" id="KW-1185">Reference proteome</keyword>
<dbReference type="InterPro" id="IPR035979">
    <property type="entry name" value="RBD_domain_sf"/>
</dbReference>